<dbReference type="Proteomes" id="UP000784294">
    <property type="component" value="Unassembled WGS sequence"/>
</dbReference>
<accession>A0A3S5CIN4</accession>
<organism evidence="1 2">
    <name type="scientific">Protopolystoma xenopodis</name>
    <dbReference type="NCBI Taxonomy" id="117903"/>
    <lineage>
        <taxon>Eukaryota</taxon>
        <taxon>Metazoa</taxon>
        <taxon>Spiralia</taxon>
        <taxon>Lophotrochozoa</taxon>
        <taxon>Platyhelminthes</taxon>
        <taxon>Monogenea</taxon>
        <taxon>Polyopisthocotylea</taxon>
        <taxon>Polystomatidea</taxon>
        <taxon>Polystomatidae</taxon>
        <taxon>Protopolystoma</taxon>
    </lineage>
</organism>
<dbReference type="AlphaFoldDB" id="A0A3S5CIN4"/>
<comment type="caution">
    <text evidence="1">The sequence shown here is derived from an EMBL/GenBank/DDBJ whole genome shotgun (WGS) entry which is preliminary data.</text>
</comment>
<evidence type="ECO:0000313" key="2">
    <source>
        <dbReference type="Proteomes" id="UP000784294"/>
    </source>
</evidence>
<name>A0A3S5CIN4_9PLAT</name>
<proteinExistence type="predicted"/>
<reference evidence="1" key="1">
    <citation type="submission" date="2018-11" db="EMBL/GenBank/DDBJ databases">
        <authorList>
            <consortium name="Pathogen Informatics"/>
        </authorList>
    </citation>
    <scope>NUCLEOTIDE SEQUENCE</scope>
</reference>
<gene>
    <name evidence="1" type="ORF">PXEA_LOCUS18024</name>
</gene>
<evidence type="ECO:0000313" key="1">
    <source>
        <dbReference type="EMBL" id="VEL24584.1"/>
    </source>
</evidence>
<keyword evidence="2" id="KW-1185">Reference proteome</keyword>
<protein>
    <submittedName>
        <fullName evidence="1">Uncharacterized protein</fullName>
    </submittedName>
</protein>
<dbReference type="EMBL" id="CAAALY010068514">
    <property type="protein sequence ID" value="VEL24584.1"/>
    <property type="molecule type" value="Genomic_DNA"/>
</dbReference>
<sequence>MRVAALRQPLALASAVIASSRFLAGSGRI</sequence>